<protein>
    <submittedName>
        <fullName evidence="1">Uncharacterized protein</fullName>
    </submittedName>
</protein>
<dbReference type="HOGENOM" id="CLU_170864_0_0_10"/>
<evidence type="ECO:0000313" key="2">
    <source>
        <dbReference type="Proteomes" id="UP000016496"/>
    </source>
</evidence>
<dbReference type="EMBL" id="AWSV01000167">
    <property type="protein sequence ID" value="ERI81263.1"/>
    <property type="molecule type" value="Genomic_DNA"/>
</dbReference>
<dbReference type="AlphaFoldDB" id="U2CB87"/>
<accession>U2CB87</accession>
<reference evidence="1 2" key="1">
    <citation type="submission" date="2013-08" db="EMBL/GenBank/DDBJ databases">
        <authorList>
            <person name="Weinstock G."/>
            <person name="Sodergren E."/>
            <person name="Wylie T."/>
            <person name="Fulton L."/>
            <person name="Fulton R."/>
            <person name="Fronick C."/>
            <person name="O'Laughlin M."/>
            <person name="Godfrey J."/>
            <person name="Miner T."/>
            <person name="Herter B."/>
            <person name="Appelbaum E."/>
            <person name="Cordes M."/>
            <person name="Lek S."/>
            <person name="Wollam A."/>
            <person name="Pepin K.H."/>
            <person name="Palsikar V.B."/>
            <person name="Mitreva M."/>
            <person name="Wilson R.K."/>
        </authorList>
    </citation>
    <scope>NUCLEOTIDE SEQUENCE [LARGE SCALE GENOMIC DNA]</scope>
    <source>
        <strain evidence="1 2">F0041</strain>
    </source>
</reference>
<sequence length="116" mass="13526">MLKDMGLEDDFLLADADDEKTIEFIRNYLPQELKERFSDDELHYFIDLIDEYYSESGILDVQPDKDGYVEVDLEAIVAYVMEESRKDGMGQYDPEDILFVVQGEMEYAESLDEEGD</sequence>
<evidence type="ECO:0000313" key="1">
    <source>
        <dbReference type="EMBL" id="ERI81263.1"/>
    </source>
</evidence>
<dbReference type="Proteomes" id="UP000016496">
    <property type="component" value="Unassembled WGS sequence"/>
</dbReference>
<dbReference type="PATRIC" id="fig|1321819.3.peg.3048"/>
<name>U2CB87_9BACE</name>
<proteinExistence type="predicted"/>
<organism evidence="1 2">
    <name type="scientific">Bacteroides pyogenes F0041</name>
    <dbReference type="NCBI Taxonomy" id="1321819"/>
    <lineage>
        <taxon>Bacteria</taxon>
        <taxon>Pseudomonadati</taxon>
        <taxon>Bacteroidota</taxon>
        <taxon>Bacteroidia</taxon>
        <taxon>Bacteroidales</taxon>
        <taxon>Bacteroidaceae</taxon>
        <taxon>Bacteroides</taxon>
    </lineage>
</organism>
<gene>
    <name evidence="1" type="ORF">HMPREF1981_03304</name>
</gene>
<comment type="caution">
    <text evidence="1">The sequence shown here is derived from an EMBL/GenBank/DDBJ whole genome shotgun (WGS) entry which is preliminary data.</text>
</comment>